<accession>A0ABR0A1P6</accession>
<name>A0ABR0A1P6_9CRUS</name>
<dbReference type="Proteomes" id="UP001234178">
    <property type="component" value="Unassembled WGS sequence"/>
</dbReference>
<organism evidence="1 2">
    <name type="scientific">Daphnia magna</name>
    <dbReference type="NCBI Taxonomy" id="35525"/>
    <lineage>
        <taxon>Eukaryota</taxon>
        <taxon>Metazoa</taxon>
        <taxon>Ecdysozoa</taxon>
        <taxon>Arthropoda</taxon>
        <taxon>Crustacea</taxon>
        <taxon>Branchiopoda</taxon>
        <taxon>Diplostraca</taxon>
        <taxon>Cladocera</taxon>
        <taxon>Anomopoda</taxon>
        <taxon>Daphniidae</taxon>
        <taxon>Daphnia</taxon>
    </lineage>
</organism>
<keyword evidence="2" id="KW-1185">Reference proteome</keyword>
<dbReference type="EMBL" id="JAOYFB010000036">
    <property type="protein sequence ID" value="KAK4019082.1"/>
    <property type="molecule type" value="Genomic_DNA"/>
</dbReference>
<evidence type="ECO:0000313" key="1">
    <source>
        <dbReference type="EMBL" id="KAK4019082.1"/>
    </source>
</evidence>
<gene>
    <name evidence="1" type="ORF">OUZ56_001112</name>
</gene>
<reference evidence="1 2" key="1">
    <citation type="journal article" date="2023" name="Nucleic Acids Res.">
        <title>The hologenome of Daphnia magna reveals possible DNA methylation and microbiome-mediated evolution of the host genome.</title>
        <authorList>
            <person name="Chaturvedi A."/>
            <person name="Li X."/>
            <person name="Dhandapani V."/>
            <person name="Marshall H."/>
            <person name="Kissane S."/>
            <person name="Cuenca-Cambronero M."/>
            <person name="Asole G."/>
            <person name="Calvet F."/>
            <person name="Ruiz-Romero M."/>
            <person name="Marangio P."/>
            <person name="Guigo R."/>
            <person name="Rago D."/>
            <person name="Mirbahai L."/>
            <person name="Eastwood N."/>
            <person name="Colbourne J.K."/>
            <person name="Zhou J."/>
            <person name="Mallon E."/>
            <person name="Orsini L."/>
        </authorList>
    </citation>
    <scope>NUCLEOTIDE SEQUENCE [LARGE SCALE GENOMIC DNA]</scope>
    <source>
        <strain evidence="1">LRV0_1</strain>
    </source>
</reference>
<protein>
    <submittedName>
        <fullName evidence="1">Uncharacterized protein</fullName>
    </submittedName>
</protein>
<comment type="caution">
    <text evidence="1">The sequence shown here is derived from an EMBL/GenBank/DDBJ whole genome shotgun (WGS) entry which is preliminary data.</text>
</comment>
<evidence type="ECO:0000313" key="2">
    <source>
        <dbReference type="Proteomes" id="UP001234178"/>
    </source>
</evidence>
<proteinExistence type="predicted"/>
<sequence>MGTKEHHVNVSVAVFPPLSGFNHDPQKKTIEFGERNYSRSTSIPEFLKVNEEKNQEQYLCLTSTTRNIHGPVEIELTDRASSYKGVR</sequence>